<dbReference type="AlphaFoldDB" id="A0A081D344"/>
<comment type="caution">
    <text evidence="1">The sequence shown here is derived from an EMBL/GenBank/DDBJ whole genome shotgun (WGS) entry which is preliminary data.</text>
</comment>
<proteinExistence type="predicted"/>
<evidence type="ECO:0000313" key="1">
    <source>
        <dbReference type="EMBL" id="GAK73340.1"/>
    </source>
</evidence>
<sequence length="272" mass="30367">MTTIAAIHFGHSHLAAGIPFLYNRELATDKTGKAIEHYVFDVYNNRNIFHQDETKLHYGIIEGGRILFNPELLDRVRARIAPDREIVYISTFGGNAHNALTLLHSARAYDFILPSEPDLLVDDNLELIPHAAVHDAIEHNCKNFLLDLEGLRNSVDADVYHVISPPTIQNDALVGEIVANDTILAQTGTLVTASLTRYKAWRVHSEIFAAKCEQIGAKVLYPPSSAMKDDMWLAEDCIGGDPTHGNLSYYGLMFQEIEKTLGGHFAGWDFIR</sequence>
<reference evidence="1 2" key="1">
    <citation type="submission" date="2014-08" db="EMBL/GenBank/DDBJ databases">
        <title>Whole genome shotgun sequence of Rhizobium rubi NBRC 13261.</title>
        <authorList>
            <person name="Katano-Makiyama Y."/>
            <person name="Hosoyama A."/>
            <person name="Hashimoto M."/>
            <person name="Hosoyama Y."/>
            <person name="Noguchi M."/>
            <person name="Tsuchikane K."/>
            <person name="Uohara A."/>
            <person name="Ohji S."/>
            <person name="Ichikawa N."/>
            <person name="Kimura A."/>
            <person name="Yamazoe A."/>
            <person name="Fujita N."/>
        </authorList>
    </citation>
    <scope>NUCLEOTIDE SEQUENCE [LARGE SCALE GENOMIC DNA]</scope>
    <source>
        <strain evidence="1 2">NBRC 13261</strain>
    </source>
</reference>
<dbReference type="OrthoDB" id="4736604at2"/>
<gene>
    <name evidence="1" type="ORF">RRU01S_36_00040</name>
</gene>
<organism evidence="1 2">
    <name type="scientific">Agrobacterium rubi TR3 = NBRC 13261</name>
    <dbReference type="NCBI Taxonomy" id="1368415"/>
    <lineage>
        <taxon>Bacteria</taxon>
        <taxon>Pseudomonadati</taxon>
        <taxon>Pseudomonadota</taxon>
        <taxon>Alphaproteobacteria</taxon>
        <taxon>Hyphomicrobiales</taxon>
        <taxon>Rhizobiaceae</taxon>
        <taxon>Rhizobium/Agrobacterium group</taxon>
        <taxon>Agrobacterium</taxon>
    </lineage>
</organism>
<evidence type="ECO:0000313" key="2">
    <source>
        <dbReference type="Proteomes" id="UP000028701"/>
    </source>
</evidence>
<dbReference type="eggNOG" id="ENOG5032Z78">
    <property type="taxonomic scope" value="Bacteria"/>
</dbReference>
<dbReference type="EMBL" id="BBJU01000036">
    <property type="protein sequence ID" value="GAK73340.1"/>
    <property type="molecule type" value="Genomic_DNA"/>
</dbReference>
<dbReference type="RefSeq" id="WP_045232752.1">
    <property type="nucleotide sequence ID" value="NZ_BBJU01000036.1"/>
</dbReference>
<name>A0A081D344_9HYPH</name>
<protein>
    <submittedName>
        <fullName evidence="1">Uncharacterized protein</fullName>
    </submittedName>
</protein>
<dbReference type="Proteomes" id="UP000028701">
    <property type="component" value="Unassembled WGS sequence"/>
</dbReference>
<accession>A0A081D344</accession>